<dbReference type="AlphaFoldDB" id="A0A5C3MBU7"/>
<proteinExistence type="predicted"/>
<dbReference type="Proteomes" id="UP000308652">
    <property type="component" value="Unassembled WGS sequence"/>
</dbReference>
<keyword evidence="2" id="KW-1185">Reference proteome</keyword>
<gene>
    <name evidence="1" type="ORF">BDQ12DRAFT_287520</name>
</gene>
<organism evidence="1 2">
    <name type="scientific">Crucibulum laeve</name>
    <dbReference type="NCBI Taxonomy" id="68775"/>
    <lineage>
        <taxon>Eukaryota</taxon>
        <taxon>Fungi</taxon>
        <taxon>Dikarya</taxon>
        <taxon>Basidiomycota</taxon>
        <taxon>Agaricomycotina</taxon>
        <taxon>Agaricomycetes</taxon>
        <taxon>Agaricomycetidae</taxon>
        <taxon>Agaricales</taxon>
        <taxon>Agaricineae</taxon>
        <taxon>Nidulariaceae</taxon>
        <taxon>Crucibulum</taxon>
    </lineage>
</organism>
<protein>
    <submittedName>
        <fullName evidence="1">Uncharacterized protein</fullName>
    </submittedName>
</protein>
<accession>A0A5C3MBU7</accession>
<dbReference type="EMBL" id="ML213592">
    <property type="protein sequence ID" value="TFK42670.1"/>
    <property type="molecule type" value="Genomic_DNA"/>
</dbReference>
<evidence type="ECO:0000313" key="1">
    <source>
        <dbReference type="EMBL" id="TFK42670.1"/>
    </source>
</evidence>
<sequence>MINILTRMSHSILLSYLSFFFHVHVETPLYINIICTSFFLLRIMPHTIASIWVSHIPLCQVPGKWFHRFGQIQKPVFPVVCVPMISSH</sequence>
<evidence type="ECO:0000313" key="2">
    <source>
        <dbReference type="Proteomes" id="UP000308652"/>
    </source>
</evidence>
<reference evidence="1 2" key="1">
    <citation type="journal article" date="2019" name="Nat. Ecol. Evol.">
        <title>Megaphylogeny resolves global patterns of mushroom evolution.</title>
        <authorList>
            <person name="Varga T."/>
            <person name="Krizsan K."/>
            <person name="Foldi C."/>
            <person name="Dima B."/>
            <person name="Sanchez-Garcia M."/>
            <person name="Sanchez-Ramirez S."/>
            <person name="Szollosi G.J."/>
            <person name="Szarkandi J.G."/>
            <person name="Papp V."/>
            <person name="Albert L."/>
            <person name="Andreopoulos W."/>
            <person name="Angelini C."/>
            <person name="Antonin V."/>
            <person name="Barry K.W."/>
            <person name="Bougher N.L."/>
            <person name="Buchanan P."/>
            <person name="Buyck B."/>
            <person name="Bense V."/>
            <person name="Catcheside P."/>
            <person name="Chovatia M."/>
            <person name="Cooper J."/>
            <person name="Damon W."/>
            <person name="Desjardin D."/>
            <person name="Finy P."/>
            <person name="Geml J."/>
            <person name="Haridas S."/>
            <person name="Hughes K."/>
            <person name="Justo A."/>
            <person name="Karasinski D."/>
            <person name="Kautmanova I."/>
            <person name="Kiss B."/>
            <person name="Kocsube S."/>
            <person name="Kotiranta H."/>
            <person name="LaButti K.M."/>
            <person name="Lechner B.E."/>
            <person name="Liimatainen K."/>
            <person name="Lipzen A."/>
            <person name="Lukacs Z."/>
            <person name="Mihaltcheva S."/>
            <person name="Morgado L.N."/>
            <person name="Niskanen T."/>
            <person name="Noordeloos M.E."/>
            <person name="Ohm R.A."/>
            <person name="Ortiz-Santana B."/>
            <person name="Ovrebo C."/>
            <person name="Racz N."/>
            <person name="Riley R."/>
            <person name="Savchenko A."/>
            <person name="Shiryaev A."/>
            <person name="Soop K."/>
            <person name="Spirin V."/>
            <person name="Szebenyi C."/>
            <person name="Tomsovsky M."/>
            <person name="Tulloss R.E."/>
            <person name="Uehling J."/>
            <person name="Grigoriev I.V."/>
            <person name="Vagvolgyi C."/>
            <person name="Papp T."/>
            <person name="Martin F.M."/>
            <person name="Miettinen O."/>
            <person name="Hibbett D.S."/>
            <person name="Nagy L.G."/>
        </authorList>
    </citation>
    <scope>NUCLEOTIDE SEQUENCE [LARGE SCALE GENOMIC DNA]</scope>
    <source>
        <strain evidence="1 2">CBS 166.37</strain>
    </source>
</reference>
<name>A0A5C3MBU7_9AGAR</name>